<accession>A0ABX5U4R6</accession>
<keyword evidence="4" id="KW-1185">Reference proteome</keyword>
<keyword evidence="2" id="KW-0812">Transmembrane</keyword>
<dbReference type="EMBL" id="CP029078">
    <property type="protein sequence ID" value="QCN88611.1"/>
    <property type="molecule type" value="Genomic_DNA"/>
</dbReference>
<evidence type="ECO:0000313" key="4">
    <source>
        <dbReference type="Proteomes" id="UP000501753"/>
    </source>
</evidence>
<evidence type="ECO:0000256" key="2">
    <source>
        <dbReference type="SAM" id="Phobius"/>
    </source>
</evidence>
<feature type="region of interest" description="Disordered" evidence="1">
    <location>
        <begin position="64"/>
        <end position="88"/>
    </location>
</feature>
<name>A0ABX5U4R6_STRGD</name>
<protein>
    <submittedName>
        <fullName evidence="3">Uncharacterized protein</fullName>
    </submittedName>
</protein>
<keyword evidence="2" id="KW-0472">Membrane</keyword>
<feature type="region of interest" description="Disordered" evidence="1">
    <location>
        <begin position="1"/>
        <end position="28"/>
    </location>
</feature>
<keyword evidence="2" id="KW-1133">Transmembrane helix</keyword>
<gene>
    <name evidence="3" type="ORF">DDJ31_29590</name>
</gene>
<feature type="transmembrane region" description="Helical" evidence="2">
    <location>
        <begin position="92"/>
        <end position="115"/>
    </location>
</feature>
<reference evidence="3 4" key="1">
    <citation type="submission" date="2018-04" db="EMBL/GenBank/DDBJ databases">
        <title>Complete genome sequences of Streptomyces griseoviridis K61 and characterization of antagonistic properties of biological control agents.</title>
        <authorList>
            <person name="Mariita R.M."/>
            <person name="Sello J.K."/>
        </authorList>
    </citation>
    <scope>NUCLEOTIDE SEQUENCE [LARGE SCALE GENOMIC DNA]</scope>
    <source>
        <strain evidence="3 4">K61</strain>
    </source>
</reference>
<dbReference type="Proteomes" id="UP000501753">
    <property type="component" value="Chromosome"/>
</dbReference>
<evidence type="ECO:0000313" key="3">
    <source>
        <dbReference type="EMBL" id="QCN88611.1"/>
    </source>
</evidence>
<proteinExistence type="predicted"/>
<sequence length="120" mass="12899">MHRRVTDLPPPVEALTRKHGGSAPRWTETTRPAETIPVMGADSLAAATISRTLGFYLRRSHRVRHRPGAGSNRAAAERRPARAPPKAPVDEAIGWGSIAALSFMTLCIALLDGVIMPLAT</sequence>
<organism evidence="3 4">
    <name type="scientific">Streptomyces griseoviridis</name>
    <dbReference type="NCBI Taxonomy" id="45398"/>
    <lineage>
        <taxon>Bacteria</taxon>
        <taxon>Bacillati</taxon>
        <taxon>Actinomycetota</taxon>
        <taxon>Actinomycetes</taxon>
        <taxon>Kitasatosporales</taxon>
        <taxon>Streptomycetaceae</taxon>
        <taxon>Streptomyces</taxon>
    </lineage>
</organism>
<evidence type="ECO:0000256" key="1">
    <source>
        <dbReference type="SAM" id="MobiDB-lite"/>
    </source>
</evidence>